<proteinExistence type="inferred from homology"/>
<evidence type="ECO:0000313" key="6">
    <source>
        <dbReference type="Proteomes" id="UP000824130"/>
    </source>
</evidence>
<keyword evidence="3" id="KW-0812">Transmembrane</keyword>
<dbReference type="Pfam" id="PF13490">
    <property type="entry name" value="zf-HC2"/>
    <property type="match status" value="1"/>
</dbReference>
<dbReference type="InterPro" id="IPR041916">
    <property type="entry name" value="Anti_sigma_zinc_sf"/>
</dbReference>
<sequence length="237" mass="27605">MSKISYGKTPYIKIPCQVIRDLLPLYVDDAVSDESRKMIDEHLLSCEGCRKELERLRSGILIPISRGEEKENAGLFRRFRRKFRKRKIRIAVISVLATVLALAGLYCLAVLHTWVIPYDASLVNVEYEDGSLYAEFTGKNYYSSYGYGDNAGVVIDGGKKNIYILCYEENLWSRYVDPLIGREITEQDRRYEIWDQDMDFDVDIVYYGSEADMRRTEPYTEEELQGMPVLWERAQED</sequence>
<reference evidence="5" key="1">
    <citation type="submission" date="2020-10" db="EMBL/GenBank/DDBJ databases">
        <authorList>
            <person name="Gilroy R."/>
        </authorList>
    </citation>
    <scope>NUCLEOTIDE SEQUENCE</scope>
    <source>
        <strain evidence="5">ChiSjej4B22-8349</strain>
    </source>
</reference>
<comment type="caution">
    <text evidence="5">The sequence shown here is derived from an EMBL/GenBank/DDBJ whole genome shotgun (WGS) entry which is preliminary data.</text>
</comment>
<reference evidence="5" key="2">
    <citation type="journal article" date="2021" name="PeerJ">
        <title>Extensive microbial diversity within the chicken gut microbiome revealed by metagenomics and culture.</title>
        <authorList>
            <person name="Gilroy R."/>
            <person name="Ravi A."/>
            <person name="Getino M."/>
            <person name="Pursley I."/>
            <person name="Horton D.L."/>
            <person name="Alikhan N.F."/>
            <person name="Baker D."/>
            <person name="Gharbi K."/>
            <person name="Hall N."/>
            <person name="Watson M."/>
            <person name="Adriaenssens E.M."/>
            <person name="Foster-Nyarko E."/>
            <person name="Jarju S."/>
            <person name="Secka A."/>
            <person name="Antonio M."/>
            <person name="Oren A."/>
            <person name="Chaudhuri R.R."/>
            <person name="La Ragione R."/>
            <person name="Hildebrand F."/>
            <person name="Pallen M.J."/>
        </authorList>
    </citation>
    <scope>NUCLEOTIDE SEQUENCE</scope>
    <source>
        <strain evidence="5">ChiSjej4B22-8349</strain>
    </source>
</reference>
<dbReference type="Gene3D" id="1.10.10.1320">
    <property type="entry name" value="Anti-sigma factor, zinc-finger domain"/>
    <property type="match status" value="1"/>
</dbReference>
<evidence type="ECO:0000313" key="5">
    <source>
        <dbReference type="EMBL" id="HIU96358.1"/>
    </source>
</evidence>
<dbReference type="AlphaFoldDB" id="A0A9D1N748"/>
<dbReference type="EMBL" id="DVOB01000142">
    <property type="protein sequence ID" value="HIU96358.1"/>
    <property type="molecule type" value="Genomic_DNA"/>
</dbReference>
<keyword evidence="3" id="KW-1133">Transmembrane helix</keyword>
<gene>
    <name evidence="5" type="ORF">IAD25_06625</name>
</gene>
<protein>
    <recommendedName>
        <fullName evidence="2">Anti-sigma-W factor RsiW</fullName>
    </recommendedName>
</protein>
<organism evidence="5 6">
    <name type="scientific">Candidatus Allocopromorpha excrementipullorum</name>
    <dbReference type="NCBI Taxonomy" id="2840743"/>
    <lineage>
        <taxon>Bacteria</taxon>
        <taxon>Bacillati</taxon>
        <taxon>Bacillota</taxon>
        <taxon>Clostridia</taxon>
        <taxon>Eubacteriales</taxon>
        <taxon>Eubacteriaceae</taxon>
        <taxon>Eubacteriaceae incertae sedis</taxon>
        <taxon>Candidatus Allocopromorpha</taxon>
    </lineage>
</organism>
<evidence type="ECO:0000256" key="3">
    <source>
        <dbReference type="SAM" id="Phobius"/>
    </source>
</evidence>
<feature type="transmembrane region" description="Helical" evidence="3">
    <location>
        <begin position="90"/>
        <end position="115"/>
    </location>
</feature>
<evidence type="ECO:0000256" key="2">
    <source>
        <dbReference type="ARBA" id="ARBA00024438"/>
    </source>
</evidence>
<keyword evidence="3" id="KW-0472">Membrane</keyword>
<name>A0A9D1N748_9FIRM</name>
<comment type="similarity">
    <text evidence="1">Belongs to the zinc-associated anti-sigma factor (ZAS) superfamily. Anti-sigma-W factor family.</text>
</comment>
<feature type="domain" description="Putative zinc-finger" evidence="4">
    <location>
        <begin position="16"/>
        <end position="50"/>
    </location>
</feature>
<evidence type="ECO:0000256" key="1">
    <source>
        <dbReference type="ARBA" id="ARBA00024353"/>
    </source>
</evidence>
<accession>A0A9D1N748</accession>
<dbReference type="Proteomes" id="UP000824130">
    <property type="component" value="Unassembled WGS sequence"/>
</dbReference>
<evidence type="ECO:0000259" key="4">
    <source>
        <dbReference type="Pfam" id="PF13490"/>
    </source>
</evidence>
<dbReference type="InterPro" id="IPR027383">
    <property type="entry name" value="Znf_put"/>
</dbReference>